<dbReference type="AlphaFoldDB" id="B7KI67"/>
<dbReference type="InterPro" id="IPR012341">
    <property type="entry name" value="6hp_glycosidase-like_sf"/>
</dbReference>
<dbReference type="PANTHER" id="PTHR10569">
    <property type="entry name" value="GLYCOGEN DEBRANCHING ENZYME"/>
    <property type="match status" value="1"/>
</dbReference>
<dbReference type="InterPro" id="IPR024742">
    <property type="entry name" value="Glycogen_debranch_N"/>
</dbReference>
<feature type="domain" description="Glycogen debranching enzyme bacterial and archaeal type N-terminal" evidence="3">
    <location>
        <begin position="19"/>
        <end position="240"/>
    </location>
</feature>
<feature type="transmembrane region" description="Helical" evidence="1">
    <location>
        <begin position="585"/>
        <end position="603"/>
    </location>
</feature>
<dbReference type="RefSeq" id="WP_015957132.1">
    <property type="nucleotide sequence ID" value="NC_011729.1"/>
</dbReference>
<evidence type="ECO:0000256" key="1">
    <source>
        <dbReference type="SAM" id="Phobius"/>
    </source>
</evidence>
<keyword evidence="1" id="KW-1133">Transmembrane helix</keyword>
<dbReference type="InterPro" id="IPR010401">
    <property type="entry name" value="AGL/Gdb1"/>
</dbReference>
<dbReference type="Proteomes" id="UP000002384">
    <property type="component" value="Chromosome"/>
</dbReference>
<dbReference type="InterPro" id="IPR006451">
    <property type="entry name" value="Glycogen_debranch_arc"/>
</dbReference>
<keyword evidence="1" id="KW-0812">Transmembrane</keyword>
<evidence type="ECO:0000313" key="4">
    <source>
        <dbReference type="EMBL" id="ACK73554.1"/>
    </source>
</evidence>
<dbReference type="PANTHER" id="PTHR10569:SF2">
    <property type="entry name" value="GLYCOGEN DEBRANCHING ENZYME"/>
    <property type="match status" value="1"/>
</dbReference>
<dbReference type="SUPFAM" id="SSF48208">
    <property type="entry name" value="Six-hairpin glycosidases"/>
    <property type="match status" value="1"/>
</dbReference>
<dbReference type="EMBL" id="CP001291">
    <property type="protein sequence ID" value="ACK73554.1"/>
    <property type="molecule type" value="Genomic_DNA"/>
</dbReference>
<reference evidence="5" key="1">
    <citation type="journal article" date="2011" name="MBio">
        <title>Novel metabolic attributes of the genus Cyanothece, comprising a group of unicellular nitrogen-fixing Cyanobacteria.</title>
        <authorList>
            <person name="Bandyopadhyay A."/>
            <person name="Elvitigala T."/>
            <person name="Welsh E."/>
            <person name="Stockel J."/>
            <person name="Liberton M."/>
            <person name="Min H."/>
            <person name="Sherman L.A."/>
            <person name="Pakrasi H.B."/>
        </authorList>
    </citation>
    <scope>NUCLEOTIDE SEQUENCE [LARGE SCALE GENOMIC DNA]</scope>
    <source>
        <strain evidence="5">PCC 7424</strain>
    </source>
</reference>
<evidence type="ECO:0000259" key="2">
    <source>
        <dbReference type="Pfam" id="PF06202"/>
    </source>
</evidence>
<dbReference type="HOGENOM" id="CLU_026835_0_0_3"/>
<dbReference type="GO" id="GO:0005980">
    <property type="term" value="P:glycogen catabolic process"/>
    <property type="evidence" value="ECO:0007669"/>
    <property type="project" value="InterPro"/>
</dbReference>
<protein>
    <submittedName>
        <fullName evidence="4">Glycogen debranching enzyme</fullName>
    </submittedName>
</protein>
<gene>
    <name evidence="4" type="ordered locus">PCC7424_5206</name>
</gene>
<dbReference type="InterPro" id="IPR008928">
    <property type="entry name" value="6-hairpin_glycosidase_sf"/>
</dbReference>
<name>B7KI67_GLOC7</name>
<keyword evidence="1" id="KW-0472">Membrane</keyword>
<dbReference type="Pfam" id="PF06202">
    <property type="entry name" value="GDE_C"/>
    <property type="match status" value="1"/>
</dbReference>
<dbReference type="Gene3D" id="1.50.10.10">
    <property type="match status" value="1"/>
</dbReference>
<dbReference type="Pfam" id="PF12439">
    <property type="entry name" value="GDE_N"/>
    <property type="match status" value="1"/>
</dbReference>
<dbReference type="NCBIfam" id="TIGR01561">
    <property type="entry name" value="gde_arch"/>
    <property type="match status" value="1"/>
</dbReference>
<dbReference type="GO" id="GO:0004135">
    <property type="term" value="F:amylo-alpha-1,6-glucosidase activity"/>
    <property type="evidence" value="ECO:0007669"/>
    <property type="project" value="InterPro"/>
</dbReference>
<dbReference type="KEGG" id="cyc:PCC7424_5206"/>
<evidence type="ECO:0000259" key="3">
    <source>
        <dbReference type="Pfam" id="PF12439"/>
    </source>
</evidence>
<dbReference type="OrthoDB" id="9761875at2"/>
<feature type="domain" description="Glycogen debranching enzyme C-terminal" evidence="2">
    <location>
        <begin position="289"/>
        <end position="655"/>
    </location>
</feature>
<dbReference type="FunFam" id="1.50.10.10:FF:000073">
    <property type="entry name" value="Glycogen debranching enzyme, hypothetical (TreX-like)"/>
    <property type="match status" value="1"/>
</dbReference>
<sequence>MNSQKNNYPLSIIHYPLFKEWLVTNGIGGYASSTVGGMLTRGYHGLLIAALKPPLQRTLLLTKLDEIADYKSKIYPLYSNCWADGTLEKGGEINLENFTREGTIPIWNYRLEDAKLEKRIWMQPEENITYIHYSLIEATEPLKLSVKALVNYRDHHSRTFGGHWQMQINPVNYGVCITATPEATPFYLFCSHPQAKIFLTPVWYYGFKLAAERDRGLYDLDDNFLAATFEITLNVNESVTFVASCDPNPSLEGNTQLNIRRAYEREIMDIFRKTNPNIINPFIDQLVLAADQFIVKRPLPNQTTGKTIIAGYHWFSDWGRDTMISLPGLTLSTGRSEIARSILLTFSEYISQGMLPNRFPDDGAPLNDGDYNTVDATLWYFEAIRAYYEATEDHQFLEQIYPILTDIIDWHCRGTRYNIHLDPQDGLIYAGVEGKQLTWMDAKVGDWVVTPRIGKPVEINALWYNALLTLSHFSQKLHKPCQVYQEMAQLTLKGFQRFWNEDLGYCFDVLDTPTGNDSCLRPNQIFAVSLPASPLTVEQQKKVVDVCQKELLTPYGLRSLAPSDPNYKGDYRGDQLERDGAYHQGIVWGWLIGAFVMAYLRVYRDKKGANQFLIPIIDHLETAGLGTISEIFEGNEPFYDKGCIAQAWSVAEVLRTWLLTQD</sequence>
<dbReference type="STRING" id="65393.PCC7424_5206"/>
<evidence type="ECO:0000313" key="5">
    <source>
        <dbReference type="Proteomes" id="UP000002384"/>
    </source>
</evidence>
<organism evidence="4 5">
    <name type="scientific">Gloeothece citriformis (strain PCC 7424)</name>
    <name type="common">Cyanothece sp. (strain PCC 7424)</name>
    <dbReference type="NCBI Taxonomy" id="65393"/>
    <lineage>
        <taxon>Bacteria</taxon>
        <taxon>Bacillati</taxon>
        <taxon>Cyanobacteriota</taxon>
        <taxon>Cyanophyceae</taxon>
        <taxon>Oscillatoriophycideae</taxon>
        <taxon>Chroococcales</taxon>
        <taxon>Aphanothecaceae</taxon>
        <taxon>Gloeothece</taxon>
        <taxon>Gloeothece citriformis</taxon>
    </lineage>
</organism>
<dbReference type="InterPro" id="IPR032790">
    <property type="entry name" value="GDE_C"/>
</dbReference>
<keyword evidence="5" id="KW-1185">Reference proteome</keyword>
<accession>B7KI67</accession>
<proteinExistence type="predicted"/>
<dbReference type="eggNOG" id="COG3408">
    <property type="taxonomic scope" value="Bacteria"/>
</dbReference>
<dbReference type="GO" id="GO:0004134">
    <property type="term" value="F:4-alpha-glucanotransferase activity"/>
    <property type="evidence" value="ECO:0007669"/>
    <property type="project" value="InterPro"/>
</dbReference>